<feature type="region of interest" description="Disordered" evidence="1">
    <location>
        <begin position="415"/>
        <end position="469"/>
    </location>
</feature>
<feature type="compositionally biased region" description="Basic and acidic residues" evidence="1">
    <location>
        <begin position="132"/>
        <end position="154"/>
    </location>
</feature>
<name>A0A151H176_TOXGO</name>
<dbReference type="VEuPathDB" id="ToxoDB:TGPRC2_275490B"/>
<feature type="region of interest" description="Disordered" evidence="1">
    <location>
        <begin position="96"/>
        <end position="155"/>
    </location>
</feature>
<evidence type="ECO:0000313" key="2">
    <source>
        <dbReference type="EMBL" id="KYK63042.1"/>
    </source>
</evidence>
<proteinExistence type="predicted"/>
<dbReference type="EMBL" id="AHZP02002787">
    <property type="protein sequence ID" value="KYK63042.1"/>
    <property type="molecule type" value="Genomic_DNA"/>
</dbReference>
<reference evidence="3" key="1">
    <citation type="submission" date="2016-03" db="EMBL/GenBank/DDBJ databases">
        <authorList>
            <person name="Sibley D."/>
            <person name="Venepally P."/>
            <person name="Karamycheva S."/>
            <person name="Hadjithomas M."/>
            <person name="Khan A."/>
            <person name="Brunk B."/>
            <person name="Roos D."/>
            <person name="Caler E."/>
            <person name="Lorenzi H."/>
        </authorList>
    </citation>
    <scope>NUCLEOTIDE SEQUENCE [LARGE SCALE GENOMIC DNA]</scope>
    <source>
        <strain evidence="3">TgCatPRC2</strain>
    </source>
</reference>
<accession>A0A151H176</accession>
<dbReference type="AlphaFoldDB" id="A0A151H176"/>
<protein>
    <submittedName>
        <fullName evidence="2">Uncharacterized protein</fullName>
    </submittedName>
</protein>
<feature type="non-terminal residue" evidence="2">
    <location>
        <position position="1"/>
    </location>
</feature>
<evidence type="ECO:0000256" key="1">
    <source>
        <dbReference type="SAM" id="MobiDB-lite"/>
    </source>
</evidence>
<feature type="region of interest" description="Disordered" evidence="1">
    <location>
        <begin position="1"/>
        <end position="55"/>
    </location>
</feature>
<feature type="compositionally biased region" description="Basic and acidic residues" evidence="1">
    <location>
        <begin position="17"/>
        <end position="26"/>
    </location>
</feature>
<feature type="compositionally biased region" description="Basic and acidic residues" evidence="1">
    <location>
        <begin position="34"/>
        <end position="55"/>
    </location>
</feature>
<feature type="compositionally biased region" description="Basic and acidic residues" evidence="1">
    <location>
        <begin position="104"/>
        <end position="121"/>
    </location>
</feature>
<organism evidence="2 3">
    <name type="scientific">Toxoplasma gondii TgCatPRC2</name>
    <dbReference type="NCBI Taxonomy" id="1130821"/>
    <lineage>
        <taxon>Eukaryota</taxon>
        <taxon>Sar</taxon>
        <taxon>Alveolata</taxon>
        <taxon>Apicomplexa</taxon>
        <taxon>Conoidasida</taxon>
        <taxon>Coccidia</taxon>
        <taxon>Eucoccidiorida</taxon>
        <taxon>Eimeriorina</taxon>
        <taxon>Sarcocystidae</taxon>
        <taxon>Toxoplasma</taxon>
    </lineage>
</organism>
<gene>
    <name evidence="2" type="ORF">TGPRC2_275490B</name>
</gene>
<comment type="caution">
    <text evidence="2">The sequence shown here is derived from an EMBL/GenBank/DDBJ whole genome shotgun (WGS) entry which is preliminary data.</text>
</comment>
<feature type="compositionally biased region" description="Basic and acidic residues" evidence="1">
    <location>
        <begin position="457"/>
        <end position="469"/>
    </location>
</feature>
<evidence type="ECO:0000313" key="3">
    <source>
        <dbReference type="Proteomes" id="UP000075225"/>
    </source>
</evidence>
<sequence>PTRSVVGDGGTWEVSPGEERGREGHTFRGGFGEGDGRQRSDNRGEKAELERRAERESRVVSGLGDWIRFAVDPGLVSPVLDLLLQELDDDVGRAGELRQSAASKRREDEEERKPEAARDAETAPSRFSLTTEAEKKGKAALEREEETEAGRDFGSRTSTVSFVSCDEPSQPSFLPSRLNPIEKLRTALMGGAPVLRLRDRSLLPTTHLVQFHDLLTASTLTGAVERRLRVLAPPSVRDSRGPSSLTPSTHLSSAASSILSAAAALFRTSALFFAHCKSRLGNEFPGSRALSLSRLRSDDPFAGPASAASEEGASFFPLLSDRQREEEAAAIGALELESRLQLEQLSRHVTALLRRSDEARFPSVEERERRVDARKALLSQLEKERRKLKTHTSLSSLFHVPSFVEEDETVVSAETESCSVDASPCGSVAQSESPGPDDREAFHRLEEQQGEGPDFGDSERRVAASRRQERESRRGKAALLLLLRSELLGQAQQLVVLWSRVENKWRETEVEGQDLCGPAAEGEKTERKKGDEKNKVCRDAAGLVVFASEVLATTASRFPKAEAVLQQALGLGDFS</sequence>
<dbReference type="Proteomes" id="UP000075225">
    <property type="component" value="Unassembled WGS sequence"/>
</dbReference>
<feature type="compositionally biased region" description="Basic and acidic residues" evidence="1">
    <location>
        <begin position="436"/>
        <end position="447"/>
    </location>
</feature>